<evidence type="ECO:0008006" key="4">
    <source>
        <dbReference type="Google" id="ProtNLM"/>
    </source>
</evidence>
<comment type="caution">
    <text evidence="2">The sequence shown here is derived from an EMBL/GenBank/DDBJ whole genome shotgun (WGS) entry which is preliminary data.</text>
</comment>
<organism evidence="2 3">
    <name type="scientific">Streptomyces fumanus</name>
    <dbReference type="NCBI Taxonomy" id="67302"/>
    <lineage>
        <taxon>Bacteria</taxon>
        <taxon>Bacillati</taxon>
        <taxon>Actinomycetota</taxon>
        <taxon>Actinomycetes</taxon>
        <taxon>Kitasatosporales</taxon>
        <taxon>Streptomycetaceae</taxon>
        <taxon>Streptomyces</taxon>
    </lineage>
</organism>
<reference evidence="2" key="2">
    <citation type="submission" date="2020-09" db="EMBL/GenBank/DDBJ databases">
        <authorList>
            <person name="Sun Q."/>
            <person name="Ohkuma M."/>
        </authorList>
    </citation>
    <scope>NUCLEOTIDE SEQUENCE</scope>
    <source>
        <strain evidence="2">JCM 4477</strain>
    </source>
</reference>
<dbReference type="InterPro" id="IPR053842">
    <property type="entry name" value="NikA-like"/>
</dbReference>
<name>A0A919B037_9ACTN</name>
<dbReference type="Proteomes" id="UP000630718">
    <property type="component" value="Unassembled WGS sequence"/>
</dbReference>
<feature type="region of interest" description="Disordered" evidence="1">
    <location>
        <begin position="1"/>
        <end position="43"/>
    </location>
</feature>
<accession>A0A919B037</accession>
<evidence type="ECO:0000313" key="2">
    <source>
        <dbReference type="EMBL" id="GHF34584.1"/>
    </source>
</evidence>
<proteinExistence type="predicted"/>
<dbReference type="AlphaFoldDB" id="A0A919B037"/>
<evidence type="ECO:0000256" key="1">
    <source>
        <dbReference type="SAM" id="MobiDB-lite"/>
    </source>
</evidence>
<protein>
    <recommendedName>
        <fullName evidence="4">Mobilization protein</fullName>
    </recommendedName>
</protein>
<gene>
    <name evidence="2" type="ORF">GCM10018772_70150</name>
</gene>
<keyword evidence="3" id="KW-1185">Reference proteome</keyword>
<reference evidence="2" key="1">
    <citation type="journal article" date="2014" name="Int. J. Syst. Evol. Microbiol.">
        <title>Complete genome sequence of Corynebacterium casei LMG S-19264T (=DSM 44701T), isolated from a smear-ripened cheese.</title>
        <authorList>
            <consortium name="US DOE Joint Genome Institute (JGI-PGF)"/>
            <person name="Walter F."/>
            <person name="Albersmeier A."/>
            <person name="Kalinowski J."/>
            <person name="Ruckert C."/>
        </authorList>
    </citation>
    <scope>NUCLEOTIDE SEQUENCE</scope>
    <source>
        <strain evidence="2">JCM 4477</strain>
    </source>
</reference>
<dbReference type="Pfam" id="PF21983">
    <property type="entry name" value="NikA-like"/>
    <property type="match status" value="1"/>
</dbReference>
<dbReference type="EMBL" id="BNBI01000025">
    <property type="protein sequence ID" value="GHF34584.1"/>
    <property type="molecule type" value="Genomic_DNA"/>
</dbReference>
<evidence type="ECO:0000313" key="3">
    <source>
        <dbReference type="Proteomes" id="UP000630718"/>
    </source>
</evidence>
<feature type="compositionally biased region" description="Basic and acidic residues" evidence="1">
    <location>
        <begin position="22"/>
        <end position="43"/>
    </location>
</feature>
<sequence>MVMGPSTDPGGGSERAVVAEPTADKTRQRPAARRREREAGGARETRIKVSYNEDEHAIVKAAAERERLATASWIGRVSLDVAEEIVVPTPVNAKAVVAELIEARKQLRRIGVNYNQIAKVLNSDGVVTDREMLAVHQALLAAIRRLDEATLQVMRERKERGG</sequence>